<reference evidence="2" key="1">
    <citation type="submission" date="2020-05" db="EMBL/GenBank/DDBJ databases">
        <authorList>
            <person name="Brown S."/>
            <person name="Huntemann M."/>
            <person name="Clum A."/>
            <person name="Spunde A."/>
            <person name="Palaniappan K."/>
            <person name="Ritter S."/>
            <person name="Mikhailova N."/>
            <person name="Chen I.-M."/>
            <person name="Stamatis D."/>
            <person name="Reddy T."/>
            <person name="O'Malley R."/>
            <person name="Daum C."/>
            <person name="Shapiro N."/>
            <person name="Ivanova N."/>
            <person name="Kyrpides N."/>
            <person name="Woyke T."/>
        </authorList>
    </citation>
    <scope>NUCLEOTIDE SEQUENCE</scope>
    <source>
        <strain evidence="2">DJ080</strain>
    </source>
</reference>
<gene>
    <name evidence="2" type="ORF">B0H41_003034</name>
</gene>
<organism evidence="2 3">
    <name type="scientific">Clostridium beijerinckii</name>
    <name type="common">Clostridium MP</name>
    <dbReference type="NCBI Taxonomy" id="1520"/>
    <lineage>
        <taxon>Bacteria</taxon>
        <taxon>Bacillati</taxon>
        <taxon>Bacillota</taxon>
        <taxon>Clostridia</taxon>
        <taxon>Eubacteriales</taxon>
        <taxon>Clostridiaceae</taxon>
        <taxon>Clostridium</taxon>
    </lineage>
</organism>
<comment type="caution">
    <text evidence="2">The sequence shown here is derived from an EMBL/GenBank/DDBJ whole genome shotgun (WGS) entry which is preliminary data.</text>
</comment>
<feature type="region of interest" description="Disordered" evidence="1">
    <location>
        <begin position="1"/>
        <end position="32"/>
    </location>
</feature>
<feature type="compositionally biased region" description="Polar residues" evidence="1">
    <location>
        <begin position="8"/>
        <end position="32"/>
    </location>
</feature>
<evidence type="ECO:0000313" key="3">
    <source>
        <dbReference type="Proteomes" id="UP001193748"/>
    </source>
</evidence>
<dbReference type="Proteomes" id="UP001193748">
    <property type="component" value="Unassembled WGS sequence"/>
</dbReference>
<accession>A0AAX0B1Z9</accession>
<sequence length="32" mass="3517">MYPFLHDPTTSAGQAKNETTSTEEISRAKSSM</sequence>
<reference evidence="2" key="2">
    <citation type="journal article" date="2022" name="Nat. Biotechnol.">
        <title>Carbon-negative production of acetone and isopropanol by gas fermentation at industrial pilot scale.</title>
        <authorList>
            <person name="Liew F.E."/>
            <person name="Nogle R."/>
            <person name="Abdalla T."/>
            <person name="Rasor B.J."/>
            <person name="Canter C."/>
            <person name="Jensen R.O."/>
            <person name="Wang L."/>
            <person name="Strutz J."/>
            <person name="Chirania P."/>
            <person name="De Tissera S."/>
            <person name="Mueller A.P."/>
            <person name="Ruan Z."/>
            <person name="Gao A."/>
            <person name="Tran L."/>
            <person name="Engle N.L."/>
            <person name="Bromley J.C."/>
            <person name="Daniell J."/>
            <person name="Conrado R."/>
            <person name="Tschaplinski T.J."/>
            <person name="Giannone R.J."/>
            <person name="Hettich R.L."/>
            <person name="Karim A.S."/>
            <person name="Simpson S.D."/>
            <person name="Brown S.D."/>
            <person name="Leang C."/>
            <person name="Jewett M.C."/>
            <person name="Kopke M."/>
        </authorList>
    </citation>
    <scope>NUCLEOTIDE SEQUENCE</scope>
    <source>
        <strain evidence="2">DJ080</strain>
    </source>
</reference>
<protein>
    <submittedName>
        <fullName evidence="2">Uncharacterized protein</fullName>
    </submittedName>
</protein>
<name>A0AAX0B1Z9_CLOBE</name>
<dbReference type="AlphaFoldDB" id="A0AAX0B1Z9"/>
<proteinExistence type="predicted"/>
<dbReference type="EMBL" id="JABSWW010000001">
    <property type="protein sequence ID" value="NRT89355.1"/>
    <property type="molecule type" value="Genomic_DNA"/>
</dbReference>
<evidence type="ECO:0000256" key="1">
    <source>
        <dbReference type="SAM" id="MobiDB-lite"/>
    </source>
</evidence>
<evidence type="ECO:0000313" key="2">
    <source>
        <dbReference type="EMBL" id="NRT89355.1"/>
    </source>
</evidence>